<dbReference type="SMART" id="SM00184">
    <property type="entry name" value="RING"/>
    <property type="match status" value="1"/>
</dbReference>
<dbReference type="GO" id="GO:0008270">
    <property type="term" value="F:zinc ion binding"/>
    <property type="evidence" value="ECO:0007669"/>
    <property type="project" value="UniProtKB-KW"/>
</dbReference>
<evidence type="ECO:0000256" key="11">
    <source>
        <dbReference type="ARBA" id="ARBA00022723"/>
    </source>
</evidence>
<keyword evidence="14" id="KW-0833">Ubl conjugation pathway</keyword>
<protein>
    <recommendedName>
        <fullName evidence="6">RING-type E3 ubiquitin transferase</fullName>
        <ecNumber evidence="6">2.3.2.27</ecNumber>
    </recommendedName>
</protein>
<dbReference type="Ensembl" id="ENSORLT00015023676.1">
    <property type="protein sequence ID" value="ENSORLP00015015687.1"/>
    <property type="gene ID" value="ENSORLG00015017267.1"/>
</dbReference>
<evidence type="ECO:0000256" key="12">
    <source>
        <dbReference type="ARBA" id="ARBA00022741"/>
    </source>
</evidence>
<dbReference type="PROSITE" id="PS51981">
    <property type="entry name" value="ZF_RZ"/>
    <property type="match status" value="1"/>
</dbReference>
<dbReference type="SUPFAM" id="SSF52540">
    <property type="entry name" value="P-loop containing nucleoside triphosphate hydrolases"/>
    <property type="match status" value="2"/>
</dbReference>
<evidence type="ECO:0000256" key="13">
    <source>
        <dbReference type="ARBA" id="ARBA00022771"/>
    </source>
</evidence>
<keyword evidence="10" id="KW-0808">Transferase</keyword>
<dbReference type="PROSITE" id="PS50089">
    <property type="entry name" value="ZF_RING_2"/>
    <property type="match status" value="1"/>
</dbReference>
<evidence type="ECO:0000256" key="3">
    <source>
        <dbReference type="ARBA" id="ARBA00004514"/>
    </source>
</evidence>
<evidence type="ECO:0000256" key="5">
    <source>
        <dbReference type="ARBA" id="ARBA00006914"/>
    </source>
</evidence>
<dbReference type="SUPFAM" id="SSF57850">
    <property type="entry name" value="RING/U-box"/>
    <property type="match status" value="1"/>
</dbReference>
<evidence type="ECO:0000256" key="22">
    <source>
        <dbReference type="PROSITE-ProRule" id="PRU00175"/>
    </source>
</evidence>
<evidence type="ECO:0000256" key="17">
    <source>
        <dbReference type="ARBA" id="ARBA00022840"/>
    </source>
</evidence>
<dbReference type="InterPro" id="IPR003593">
    <property type="entry name" value="AAA+_ATPase"/>
</dbReference>
<keyword evidence="9" id="KW-0551">Lipid droplet</keyword>
<evidence type="ECO:0000256" key="1">
    <source>
        <dbReference type="ARBA" id="ARBA00000900"/>
    </source>
</evidence>
<evidence type="ECO:0000256" key="8">
    <source>
        <dbReference type="ARBA" id="ARBA00022657"/>
    </source>
</evidence>
<dbReference type="CDD" id="cd16449">
    <property type="entry name" value="RING-HC"/>
    <property type="match status" value="1"/>
</dbReference>
<keyword evidence="16" id="KW-0862">Zinc</keyword>
<comment type="similarity">
    <text evidence="5">Belongs to the AAA ATPase family.</text>
</comment>
<dbReference type="Pfam" id="PF20173">
    <property type="entry name" value="ZnF_RZ-type"/>
    <property type="match status" value="1"/>
</dbReference>
<evidence type="ECO:0000256" key="20">
    <source>
        <dbReference type="ARBA" id="ARBA00023268"/>
    </source>
</evidence>
<keyword evidence="15" id="KW-0378">Hydrolase</keyword>
<evidence type="ECO:0000256" key="2">
    <source>
        <dbReference type="ARBA" id="ARBA00004502"/>
    </source>
</evidence>
<dbReference type="PANTHER" id="PTHR22605:SF21">
    <property type="entry name" value="E3 UBIQUITIN-PROTEIN LIGASE RNF213-BETA"/>
    <property type="match status" value="1"/>
</dbReference>
<keyword evidence="23" id="KW-0175">Coiled coil</keyword>
<evidence type="ECO:0000256" key="7">
    <source>
        <dbReference type="ARBA" id="ARBA00022490"/>
    </source>
</evidence>
<keyword evidence="8" id="KW-0037">Angiogenesis</keyword>
<evidence type="ECO:0000256" key="6">
    <source>
        <dbReference type="ARBA" id="ARBA00012483"/>
    </source>
</evidence>
<dbReference type="GO" id="GO:0016887">
    <property type="term" value="F:ATP hydrolysis activity"/>
    <property type="evidence" value="ECO:0007669"/>
    <property type="project" value="InterPro"/>
</dbReference>
<dbReference type="Pfam" id="PF00097">
    <property type="entry name" value="zf-C3HC4"/>
    <property type="match status" value="1"/>
</dbReference>
<dbReference type="InterPro" id="IPR027417">
    <property type="entry name" value="P-loop_NTPase"/>
</dbReference>
<evidence type="ECO:0000256" key="14">
    <source>
        <dbReference type="ARBA" id="ARBA00022786"/>
    </source>
</evidence>
<dbReference type="Gene3D" id="3.30.40.10">
    <property type="entry name" value="Zinc/RING finger domain, C3HC4 (zinc finger)"/>
    <property type="match status" value="1"/>
</dbReference>
<comment type="pathway">
    <text evidence="4">Protein modification; protein ubiquitination.</text>
</comment>
<dbReference type="GO" id="GO:0006629">
    <property type="term" value="P:lipid metabolic process"/>
    <property type="evidence" value="ECO:0007669"/>
    <property type="project" value="UniProtKB-KW"/>
</dbReference>
<reference evidence="26 27" key="2">
    <citation type="submission" date="2017-04" db="EMBL/GenBank/DDBJ databases">
        <title>CpG methylation of centromeres and impact of large insertions on vertebrate speciation.</title>
        <authorList>
            <person name="Ichikawa K."/>
            <person name="Yoshimura J."/>
            <person name="Morishita S."/>
        </authorList>
    </citation>
    <scope>NUCLEOTIDE SEQUENCE</scope>
    <source>
        <strain evidence="26 27">HSOK</strain>
    </source>
</reference>
<dbReference type="InterPro" id="IPR001841">
    <property type="entry name" value="Znf_RING"/>
</dbReference>
<dbReference type="FunFam" id="3.40.50.300:FF:000491">
    <property type="entry name" value="E3 ubiquitin-protein ligase RNF213"/>
    <property type="match status" value="1"/>
</dbReference>
<reference evidence="26" key="3">
    <citation type="submission" date="2025-08" db="UniProtKB">
        <authorList>
            <consortium name="Ensembl"/>
        </authorList>
    </citation>
    <scope>IDENTIFICATION</scope>
    <source>
        <strain evidence="26">HSOK</strain>
    </source>
</reference>
<evidence type="ECO:0000256" key="23">
    <source>
        <dbReference type="SAM" id="Coils"/>
    </source>
</evidence>
<keyword evidence="7" id="KW-0963">Cytoplasm</keyword>
<dbReference type="InterPro" id="IPR031248">
    <property type="entry name" value="RNF213"/>
</dbReference>
<accession>A0A3P9I6K9</accession>
<dbReference type="SMART" id="SM00382">
    <property type="entry name" value="AAA"/>
    <property type="match status" value="2"/>
</dbReference>
<dbReference type="GO" id="GO:0005829">
    <property type="term" value="C:cytosol"/>
    <property type="evidence" value="ECO:0007669"/>
    <property type="project" value="UniProtKB-SubCell"/>
</dbReference>
<evidence type="ECO:0000256" key="10">
    <source>
        <dbReference type="ARBA" id="ARBA00022679"/>
    </source>
</evidence>
<dbReference type="EC" id="2.3.2.27" evidence="6"/>
<dbReference type="InterPro" id="IPR013083">
    <property type="entry name" value="Znf_RING/FYVE/PHD"/>
</dbReference>
<dbReference type="GO" id="GO:0005811">
    <property type="term" value="C:lipid droplet"/>
    <property type="evidence" value="ECO:0007669"/>
    <property type="project" value="UniProtKB-SubCell"/>
</dbReference>
<evidence type="ECO:0000256" key="16">
    <source>
        <dbReference type="ARBA" id="ARBA00022833"/>
    </source>
</evidence>
<dbReference type="InterPro" id="IPR018957">
    <property type="entry name" value="Znf_C3HC4_RING-type"/>
</dbReference>
<dbReference type="GO" id="GO:0005524">
    <property type="term" value="F:ATP binding"/>
    <property type="evidence" value="ECO:0007669"/>
    <property type="project" value="UniProtKB-KW"/>
</dbReference>
<keyword evidence="17" id="KW-0067">ATP-binding</keyword>
<dbReference type="PROSITE" id="PS00518">
    <property type="entry name" value="ZF_RING_1"/>
    <property type="match status" value="1"/>
</dbReference>
<evidence type="ECO:0000259" key="24">
    <source>
        <dbReference type="PROSITE" id="PS50089"/>
    </source>
</evidence>
<dbReference type="PANTHER" id="PTHR22605">
    <property type="entry name" value="RZ-TYPE DOMAIN-CONTAINING PROTEIN"/>
    <property type="match status" value="1"/>
</dbReference>
<comment type="catalytic activity">
    <reaction evidence="1">
        <text>S-ubiquitinyl-[E2 ubiquitin-conjugating enzyme]-L-cysteine + [acceptor protein]-L-lysine = [E2 ubiquitin-conjugating enzyme]-L-cysteine + N(6)-ubiquitinyl-[acceptor protein]-L-lysine.</text>
        <dbReference type="EC" id="2.3.2.27"/>
    </reaction>
</comment>
<dbReference type="GO" id="GO:0061630">
    <property type="term" value="F:ubiquitin protein ligase activity"/>
    <property type="evidence" value="ECO:0007669"/>
    <property type="project" value="UniProtKB-EC"/>
</dbReference>
<dbReference type="InterPro" id="IPR017907">
    <property type="entry name" value="Znf_RING_CS"/>
</dbReference>
<evidence type="ECO:0000313" key="27">
    <source>
        <dbReference type="Proteomes" id="UP000265200"/>
    </source>
</evidence>
<feature type="domain" description="RING-type" evidence="24">
    <location>
        <begin position="2457"/>
        <end position="2496"/>
    </location>
</feature>
<reference evidence="26" key="4">
    <citation type="submission" date="2025-09" db="UniProtKB">
        <authorList>
            <consortium name="Ensembl"/>
        </authorList>
    </citation>
    <scope>IDENTIFICATION</scope>
    <source>
        <strain evidence="26">HSOK</strain>
    </source>
</reference>
<dbReference type="InterPro" id="IPR046439">
    <property type="entry name" value="ZF_RZ_dom"/>
</dbReference>
<feature type="coiled-coil region" evidence="23">
    <location>
        <begin position="2008"/>
        <end position="2038"/>
    </location>
</feature>
<keyword evidence="20" id="KW-0511">Multifunctional enzyme</keyword>
<organism evidence="26 27">
    <name type="scientific">Oryzias latipes</name>
    <name type="common">Japanese rice fish</name>
    <name type="synonym">Japanese killifish</name>
    <dbReference type="NCBI Taxonomy" id="8090"/>
    <lineage>
        <taxon>Eukaryota</taxon>
        <taxon>Metazoa</taxon>
        <taxon>Chordata</taxon>
        <taxon>Craniata</taxon>
        <taxon>Vertebrata</taxon>
        <taxon>Euteleostomi</taxon>
        <taxon>Actinopterygii</taxon>
        <taxon>Neopterygii</taxon>
        <taxon>Teleostei</taxon>
        <taxon>Neoteleostei</taxon>
        <taxon>Acanthomorphata</taxon>
        <taxon>Ovalentaria</taxon>
        <taxon>Atherinomorphae</taxon>
        <taxon>Beloniformes</taxon>
        <taxon>Adrianichthyidae</taxon>
        <taxon>Oryziinae</taxon>
        <taxon>Oryzias</taxon>
    </lineage>
</organism>
<evidence type="ECO:0000256" key="18">
    <source>
        <dbReference type="ARBA" id="ARBA00022859"/>
    </source>
</evidence>
<sequence>MVPLQNSNHCFGLQVSELVSESLIRILKREPMEALPQTCRNTSGLVLGLSVFMATRRCKIDLGVQGWAELCQLVTSNSAMDKKNLEELNGLFRGLQPATSLWFQSSCLFLCCLASSAADMAPIEGKHTADLAGVSLSKLVLVQAFGAGGGPKKMHAPPVLWYNPSLNVLRMASEMHKLTSSNLILSSWVKQSARWASAQPPGSTPVQVTLAQVCENVWSPLLTDFLHLGVGISQANISFKLLDQVVVDSGDLGDGRLLNQELNLMSGAMPAAGGAEEGWVERRLRQIQEYRKLREAAAADSAVLRIVLPQMHSLFHASFKQSETAVYVDLASISAGENDREIDQVACFHDAVMGYAPLLYSLSPKAGFEEFMKCAQLVWDAHSRDEKLPDKLRESTRLLNWLKALKETHGSVEQSSLSLASSINECGVYSNMVQVTVNRGREEKSYKHEDLLELQNKLMLMSSKGEHGREQVTRFTEVRGLLVGAILLQMQTSGNMLFWDWHARAFCCAQQQQPCIRITFSSLGGELMEYHGEVSQQLQQLADLMDFCHKEWLDFIGEMRSSFSVLNYYTTEQMVYLCRWIHRQGRNQWKQLQRDKSKHLRDCLDIRTLARVLACLSETNQMHMIRNLPRQIQEGKPNLVLCPEAEVFTTTLSFYMESPEQPLPSADEVLVCTDKTTREEVEVFLRRVFSQGSSHNWQKIYALVNPGLLGYDVSEALVEMYEGLERSASSHFRLIVVSPVAHQHKCVPSYFSNNKIQAGESIREEVARKYLCHHFRHNTSIPVASISPDQLSVWMVSSARPAVGKSLFVDHLFEKFRQKYPRAKHIRIQLIQPCVDTDSLTKSLTERLCALREHDPVLLHIDTAVRSGLEELLFRLLVLGCLSDGHGTLWRRNGAQLITVEMLFLIKQLLVTYPKLIGKLQLFDVLPTIHCRPPKEVRQRLANPRSLSKKSFDPLMNEEEFRSEGIQRPYQYLRLYNQNQDLDRFSYKERSVVGNPSDCLHHFLLYCGMGDPSWGELKNFSWFLNVQLKDCESSVFCDPDVLADHLPNFKSFIVSFMIVMARDFASPSLNNSDESPVLDRNTRRTQDEDLLTRLTIRKHWEEEPHPYIFFNADRSSMSFLGFNIQRCRNALNAVDPRSLKVLIQNVMPQKLYEGLLRQKICLTENFDHLPRSDKIKRISCVVGAKKGITDGSFDPDPTYELTADNVMKMLAIHMRFRCGIPVVIMGETGCGKTRLVRFLCTLQREDKPVENMVLVKVHGGTNAEMIYRKVREAEALAFKNQQTHKIDTILFFDEANTTDAIFAIKEVLCDRTVQGEPLKAQSGLKIIAACNPYRQHSPKMVERLELAGLGYRVRAEDTKDRFGKVPLRQLVYRVHPLPSSLVSLVWDFGQLSDATELSYINQIVKKKSADHSLPDACRKVISKVLAASQKYMRSRKDECSFVSLRDVERSMKVLVWFYQHSKDLFHNCDHLGDDCKVLKCLILAVGVCYYPTLVTKKEYREEICVHFPHPLNSAAALQAEISSCQDIFLQNIQTRETIAKNIALTENVFLMVVCIELRIPLFLVGKPGSSKSLAKTVVADAMQGQNSHSELFQKLKQVHMVSFQCSPHSSPEGIIGTFKNCARFQRDKNMEKYVSVVVLDEIGLAEDSPQMPLKTLHPLLEDGCIDNEKPDPHLKVGFVGISNWALDPAKMNRGIFVSRWDPSEEELVLTAQGICSSINPILLKIKHLFPSLAKAFLSICRETSKNQFFGLRDYYSLIKMLFTSAKLVEAISRNFSGQPKGFDSVAFFQEVLQDSHEIPRPSTLDMVKKNLDHESSEESRYLLLLTTNNAALHILQQQVFAKSISPPEIIFGSGFPKDQEYAQICRNVNRVKTCMETGRTVILLNMQNLYESLYDALNQYYVYLSAQQYVDLGLGSHRVKCRVHPNFRLVVVEDQKKVYEHFPVPLINRLEKHRVDRSTDLELWQHRVLDKLREWVEGFVGEANQDFKLSDTFIGFHDDACASALLQALEETKQKDIMETESAELQKEEDVLELAKSLLLNCAAPDAVVRLKYCDLSNQEKGRLQKLYFQQQHHHSLRDFLDESMSRYDGCCRFLEVRHKMELLIHYLLVRPINLTTDKAHLHPLSLVRSCVQKAVSLLRDPDGRPSRSMQRMHILLGLLRPEQEDIGARFQSALLNRLTEALEQREELMGAPKEWVNMEAKKRQALQEGGTLRHTLWRCLQSSVMPLLAGMLEVMDRYSNLELLSTRRLSGGLLRLWVDILADSQILHHSPLKTVQSHYVVDSTFKLPCLAPFSWLIRLHLESLWEESEFIAFHSSRLGFLLQELSEAERQEHALLYLQDFLLLSLKIKSKDELKGEKTTVLYFQKELNHWSACVSHLLRCISRKQTFLFTRHNVKWESSSELGGGLCDVLRRQIRFILLPHSHLQGQKEVVSAQLMQDSSDVGSLRFLSRFGISCPVCLLELSEPSLLPCQHVVCLPCLQRCIQQHRRFCPKCRKELQNDFTPTVSHTVKYVADICLIFHHPSCCDAGDVYRTRKLTPFLECVDNSPVVRSVLPKLLLQYSFEEVKTHIQTFLKDLEKNFLDAEDRTELYLLFVNCFQVKNSNLFFFIDVLHLKTTREEDPAEFLLNIAKLRICLSAAARQLQGATGQADAEDGVLLQQVRAVCEYGGNDWVRIYLLRALHRLSSMDLILSLMNSSVHRWIFPADLLRMQVHLLKVAFKSRERCCVFLKDEHVYLSEPKCCSIYWNNPKPTGPVQVNHHRGACDSCTGKLNPDSWAAQGLPVQEQLRAKVFLSLCLCLFSACANGHVCFVGECGKPMERSKCLECGLPVGGERHTPVAGFLQQNLQRFDRLQTGHILGEAHRRSEAPERQLTSAQACILRLLTHLAMLQGTSRDLRVNMIHPRPGNVLSFLWDHLEKDMKMLSRTLDLNMDDTAITVHLVLNRCSAGKLVLGGLFIPVLQVSNIFRLNLFQDLKTNLSEAQASISADEGLAGSPLMTVLYGDPGTMLSLPSSCPTHRSSFWTLRETMAVERFSQRVGETKGRLSLPLLCLFLKKVSRPFQTRPPFQADLGVDVNLCHKEVTTESSGEYLAPRRHGPGSCLQTLIDFLSETHNSLVREVRRASHMTDRSVLISATQLTLCHPERELLPLVLANCNYSLEKGGEMGSSYDLLHIQTQLRRRFLAGKPLIQAVRLNTRLHAEAVKAFSLRSYTDVCDALFVLEIGLRFLGKTGGSPPRLSFCHT</sequence>
<proteinExistence type="inferred from homology"/>
<evidence type="ECO:0000256" key="21">
    <source>
        <dbReference type="ARBA" id="ARBA00048778"/>
    </source>
</evidence>
<dbReference type="GO" id="GO:0001525">
    <property type="term" value="P:angiogenesis"/>
    <property type="evidence" value="ECO:0007669"/>
    <property type="project" value="UniProtKB-KW"/>
</dbReference>
<comment type="subcellular location">
    <subcellularLocation>
        <location evidence="3">Cytoplasm</location>
        <location evidence="3">Cytosol</location>
    </subcellularLocation>
    <subcellularLocation>
        <location evidence="2">Lipid droplet</location>
    </subcellularLocation>
</comment>
<keyword evidence="12" id="KW-0547">Nucleotide-binding</keyword>
<reference key="1">
    <citation type="journal article" date="2007" name="Nature">
        <title>The medaka draft genome and insights into vertebrate genome evolution.</title>
        <authorList>
            <person name="Kasahara M."/>
            <person name="Naruse K."/>
            <person name="Sasaki S."/>
            <person name="Nakatani Y."/>
            <person name="Qu W."/>
            <person name="Ahsan B."/>
            <person name="Yamada T."/>
            <person name="Nagayasu Y."/>
            <person name="Doi K."/>
            <person name="Kasai Y."/>
            <person name="Jindo T."/>
            <person name="Kobayashi D."/>
            <person name="Shimada A."/>
            <person name="Toyoda A."/>
            <person name="Kuroki Y."/>
            <person name="Fujiyama A."/>
            <person name="Sasaki T."/>
            <person name="Shimizu A."/>
            <person name="Asakawa S."/>
            <person name="Shimizu N."/>
            <person name="Hashimoto S."/>
            <person name="Yang J."/>
            <person name="Lee Y."/>
            <person name="Matsushima K."/>
            <person name="Sugano S."/>
            <person name="Sakaizumi M."/>
            <person name="Narita T."/>
            <person name="Ohishi K."/>
            <person name="Haga S."/>
            <person name="Ohta F."/>
            <person name="Nomoto H."/>
            <person name="Nogata K."/>
            <person name="Morishita T."/>
            <person name="Endo T."/>
            <person name="Shin-I T."/>
            <person name="Takeda H."/>
            <person name="Morishita S."/>
            <person name="Kohara Y."/>
        </authorList>
    </citation>
    <scope>NUCLEOTIDE SEQUENCE [LARGE SCALE GENOMIC DNA]</scope>
    <source>
        <strain>Hd-rR</strain>
    </source>
</reference>
<name>A0A3P9I6K9_ORYLA</name>
<dbReference type="GO" id="GO:0002376">
    <property type="term" value="P:immune system process"/>
    <property type="evidence" value="ECO:0007669"/>
    <property type="project" value="UniProtKB-KW"/>
</dbReference>
<evidence type="ECO:0000256" key="15">
    <source>
        <dbReference type="ARBA" id="ARBA00022801"/>
    </source>
</evidence>
<dbReference type="Gene3D" id="3.40.50.300">
    <property type="entry name" value="P-loop containing nucleotide triphosphate hydrolases"/>
    <property type="match status" value="2"/>
</dbReference>
<comment type="catalytic activity">
    <reaction evidence="21">
        <text>ATP + H2O = ADP + phosphate + H(+)</text>
        <dbReference type="Rhea" id="RHEA:13065"/>
        <dbReference type="ChEBI" id="CHEBI:15377"/>
        <dbReference type="ChEBI" id="CHEBI:15378"/>
        <dbReference type="ChEBI" id="CHEBI:30616"/>
        <dbReference type="ChEBI" id="CHEBI:43474"/>
        <dbReference type="ChEBI" id="CHEBI:456216"/>
    </reaction>
    <physiologicalReaction direction="left-to-right" evidence="21">
        <dbReference type="Rhea" id="RHEA:13066"/>
    </physiologicalReaction>
</comment>
<dbReference type="FunFam" id="3.40.50.300:FF:000804">
    <property type="entry name" value="E3 ubiquitin-protein ligase RNF213"/>
    <property type="match status" value="1"/>
</dbReference>
<evidence type="ECO:0000313" key="26">
    <source>
        <dbReference type="Ensembl" id="ENSORLP00015015687.1"/>
    </source>
</evidence>
<evidence type="ECO:0000256" key="19">
    <source>
        <dbReference type="ARBA" id="ARBA00023098"/>
    </source>
</evidence>
<dbReference type="Proteomes" id="UP000265200">
    <property type="component" value="Chromosome 19"/>
</dbReference>
<keyword evidence="18" id="KW-0391">Immunity</keyword>
<feature type="domain" description="RZ-type" evidence="25">
    <location>
        <begin position="2782"/>
        <end position="2855"/>
    </location>
</feature>
<evidence type="ECO:0000256" key="4">
    <source>
        <dbReference type="ARBA" id="ARBA00004906"/>
    </source>
</evidence>
<keyword evidence="13 22" id="KW-0863">Zinc-finger</keyword>
<evidence type="ECO:0000259" key="25">
    <source>
        <dbReference type="PROSITE" id="PS51981"/>
    </source>
</evidence>
<keyword evidence="11" id="KW-0479">Metal-binding</keyword>
<evidence type="ECO:0000256" key="9">
    <source>
        <dbReference type="ARBA" id="ARBA00022677"/>
    </source>
</evidence>
<keyword evidence="19" id="KW-0443">Lipid metabolism</keyword>